<dbReference type="InterPro" id="IPR018713">
    <property type="entry name" value="MPAB/Lcp_cat_dom"/>
</dbReference>
<keyword evidence="1" id="KW-1133">Transmembrane helix</keyword>
<keyword evidence="1" id="KW-0472">Membrane</keyword>
<gene>
    <name evidence="3" type="ORF">HII31_07181</name>
</gene>
<dbReference type="AlphaFoldDB" id="A0A8H6RHM3"/>
<dbReference type="EMBL" id="JABCIY010000157">
    <property type="protein sequence ID" value="KAF7191679.1"/>
    <property type="molecule type" value="Genomic_DNA"/>
</dbReference>
<dbReference type="PANTHER" id="PTHR37539:SF1">
    <property type="entry name" value="ER-BOUND OXYGENASE MPAB_MPAB'_RUBBER OXYGENASE CATALYTIC DOMAIN-CONTAINING PROTEIN"/>
    <property type="match status" value="1"/>
</dbReference>
<organism evidence="3 4">
    <name type="scientific">Pseudocercospora fuligena</name>
    <dbReference type="NCBI Taxonomy" id="685502"/>
    <lineage>
        <taxon>Eukaryota</taxon>
        <taxon>Fungi</taxon>
        <taxon>Dikarya</taxon>
        <taxon>Ascomycota</taxon>
        <taxon>Pezizomycotina</taxon>
        <taxon>Dothideomycetes</taxon>
        <taxon>Dothideomycetidae</taxon>
        <taxon>Mycosphaerellales</taxon>
        <taxon>Mycosphaerellaceae</taxon>
        <taxon>Pseudocercospora</taxon>
    </lineage>
</organism>
<keyword evidence="4" id="KW-1185">Reference proteome</keyword>
<name>A0A8H6RHM3_9PEZI</name>
<evidence type="ECO:0000313" key="4">
    <source>
        <dbReference type="Proteomes" id="UP000660729"/>
    </source>
</evidence>
<dbReference type="Pfam" id="PF09995">
    <property type="entry name" value="MPAB_Lcp_cat"/>
    <property type="match status" value="1"/>
</dbReference>
<keyword evidence="1" id="KW-0812">Transmembrane</keyword>
<dbReference type="PANTHER" id="PTHR37539">
    <property type="entry name" value="SECRETED PROTEIN-RELATED"/>
    <property type="match status" value="1"/>
</dbReference>
<sequence>MSAQKKQDIDSTPFHGEVHVTWGHKFRWTADHLSREEYNRLRMTYDRLAEDCLEVLETKFAPADAKTPSRIDAYALLEKHHAEDAALSRLWSEVTELPPWVDWEQIARGQDVYYRYGAATLNGLAYQSLIGGTGSSSDVSEVLTRTGGFSVKTARRRLLETQQFSLQVTESLASIRPGGAGFATALRVRFLHARVRRRIMQLAATRPSYYCAEKHGVPVNDADSIGTIAAFSSNLIWGGLPRQGIYLRPQEILDYLALWRLVGLYMGVPTDHFATPEKAKAIMEINLLYSYNPTPTSKMLAWNMIRALELEPPFYASRALIEVNIRWLNGNELADAMDISRPTPYYWALRAGQTVYFAAMCYINRNIPLFDRWQIRTFRRELWSIVLDERKNGLGSLSVFDFEYLPGIGFQTHGEGDVEKPVRVFWTADRRALFGLLIPVAFMMAATWATFRILTFLSII</sequence>
<dbReference type="InterPro" id="IPR037473">
    <property type="entry name" value="Lcp-like"/>
</dbReference>
<accession>A0A8H6RHM3</accession>
<dbReference type="OrthoDB" id="6361347at2759"/>
<evidence type="ECO:0000259" key="2">
    <source>
        <dbReference type="Pfam" id="PF09995"/>
    </source>
</evidence>
<dbReference type="Proteomes" id="UP000660729">
    <property type="component" value="Unassembled WGS sequence"/>
</dbReference>
<reference evidence="3" key="1">
    <citation type="submission" date="2020-04" db="EMBL/GenBank/DDBJ databases">
        <title>Draft genome resource of the tomato pathogen Pseudocercospora fuligena.</title>
        <authorList>
            <person name="Zaccaron A."/>
        </authorList>
    </citation>
    <scope>NUCLEOTIDE SEQUENCE</scope>
    <source>
        <strain evidence="3">PF001</strain>
    </source>
</reference>
<evidence type="ECO:0000313" key="3">
    <source>
        <dbReference type="EMBL" id="KAF7191679.1"/>
    </source>
</evidence>
<dbReference type="GO" id="GO:0016491">
    <property type="term" value="F:oxidoreductase activity"/>
    <property type="evidence" value="ECO:0007669"/>
    <property type="project" value="InterPro"/>
</dbReference>
<evidence type="ECO:0000256" key="1">
    <source>
        <dbReference type="SAM" id="Phobius"/>
    </source>
</evidence>
<proteinExistence type="predicted"/>
<protein>
    <recommendedName>
        <fullName evidence="2">ER-bound oxygenase mpaB/mpaB'/Rubber oxygenase catalytic domain-containing protein</fullName>
    </recommendedName>
</protein>
<comment type="caution">
    <text evidence="3">The sequence shown here is derived from an EMBL/GenBank/DDBJ whole genome shotgun (WGS) entry which is preliminary data.</text>
</comment>
<feature type="domain" description="ER-bound oxygenase mpaB/mpaB'/Rubber oxygenase catalytic" evidence="2">
    <location>
        <begin position="141"/>
        <end position="344"/>
    </location>
</feature>
<feature type="transmembrane region" description="Helical" evidence="1">
    <location>
        <begin position="432"/>
        <end position="454"/>
    </location>
</feature>